<protein>
    <recommendedName>
        <fullName evidence="4">Tubulin like</fullName>
    </recommendedName>
</protein>
<dbReference type="Gene3D" id="3.40.50.1440">
    <property type="entry name" value="Tubulin/FtsZ, GTPase domain"/>
    <property type="match status" value="1"/>
</dbReference>
<dbReference type="AlphaFoldDB" id="A0A6A8GGN4"/>
<feature type="region of interest" description="Disordered" evidence="1">
    <location>
        <begin position="721"/>
        <end position="742"/>
    </location>
</feature>
<dbReference type="Pfam" id="PF13809">
    <property type="entry name" value="Tubulin_2"/>
    <property type="match status" value="1"/>
</dbReference>
<dbReference type="InterPro" id="IPR017975">
    <property type="entry name" value="Tubulin_CS"/>
</dbReference>
<organism evidence="2 3">
    <name type="scientific">Haloferax litoreum</name>
    <dbReference type="NCBI Taxonomy" id="2666140"/>
    <lineage>
        <taxon>Archaea</taxon>
        <taxon>Methanobacteriati</taxon>
        <taxon>Methanobacteriota</taxon>
        <taxon>Stenosarchaea group</taxon>
        <taxon>Halobacteria</taxon>
        <taxon>Halobacteriales</taxon>
        <taxon>Haloferacaceae</taxon>
        <taxon>Haloferax</taxon>
    </lineage>
</organism>
<feature type="compositionally biased region" description="Polar residues" evidence="1">
    <location>
        <begin position="497"/>
        <end position="513"/>
    </location>
</feature>
<dbReference type="InterPro" id="IPR036525">
    <property type="entry name" value="Tubulin/FtsZ_GTPase_sf"/>
</dbReference>
<dbReference type="SUPFAM" id="SSF52490">
    <property type="entry name" value="Tubulin nucleotide-binding domain-like"/>
    <property type="match status" value="1"/>
</dbReference>
<evidence type="ECO:0000256" key="1">
    <source>
        <dbReference type="SAM" id="MobiDB-lite"/>
    </source>
</evidence>
<dbReference type="GO" id="GO:0007017">
    <property type="term" value="P:microtubule-based process"/>
    <property type="evidence" value="ECO:0007669"/>
    <property type="project" value="InterPro"/>
</dbReference>
<evidence type="ECO:0008006" key="4">
    <source>
        <dbReference type="Google" id="ProtNLM"/>
    </source>
</evidence>
<dbReference type="EMBL" id="WKJO01000001">
    <property type="protein sequence ID" value="MRX21642.1"/>
    <property type="molecule type" value="Genomic_DNA"/>
</dbReference>
<proteinExistence type="predicted"/>
<evidence type="ECO:0000313" key="2">
    <source>
        <dbReference type="EMBL" id="MRX21642.1"/>
    </source>
</evidence>
<feature type="region of interest" description="Disordered" evidence="1">
    <location>
        <begin position="497"/>
        <end position="519"/>
    </location>
</feature>
<name>A0A6A8GGN4_9EURY</name>
<dbReference type="GO" id="GO:0005874">
    <property type="term" value="C:microtubule"/>
    <property type="evidence" value="ECO:0007669"/>
    <property type="project" value="InterPro"/>
</dbReference>
<dbReference type="PROSITE" id="PS00227">
    <property type="entry name" value="TUBULIN"/>
    <property type="match status" value="1"/>
</dbReference>
<reference evidence="2 3" key="1">
    <citation type="submission" date="2019-11" db="EMBL/GenBank/DDBJ databases">
        <title>Whole genome sequence of Haloferax sp. MBLA0076.</title>
        <authorList>
            <person name="Seo M.-J."/>
            <person name="Cho E.-S."/>
        </authorList>
    </citation>
    <scope>NUCLEOTIDE SEQUENCE [LARGE SCALE GENOMIC DNA]</scope>
    <source>
        <strain evidence="2 3">MBLA0076</strain>
    </source>
</reference>
<sequence length="1083" mass="122166">MNVPDRIFAVGGAGKQLAFELLETQWVLEAILKPRGTPLETKVTIIDSAEGEATGGDQGGDWERVDDIKRRIRRIQERYRDQDDRHRPGRIDVDYKLLTENVRLNRQLDMVGDAEVERITAGNGMERDDWWLRPSHINENLDFAKGVIRKRGLSKALYYKAYAEDDIEAVVDLPEKGEVAMLVGLGGGTGAGLLLDLVEHLKREQSTAEVTLFGVLPNNAEGEKENANAFAMLSELEYLSLSGADLFEDQILFSIEPTSYGGKADQMSPSVDYLKEFDEAFVYSLLLYYNRQYYLEESFTSSPYAPFTVAVPHLVRYNTEAIEEFRATVGDYLDQKSESMSAEKRLYDEVSSFLDTHYPESSGELSDEDEVDLERRIAQLETLISLELFEDLDYEVTSVFRTEVLDSARAELNADEREEGHALDTMIDIMVGSVEAGALENADSSSEEVLVADVLREDVVLLGRRKQILKRLKGVSDPKVRDALEYLVGLREGNAGAKSTQLSGEHQRAQTARKQAESELHETREELDELRTEQSEQVARKTDEWVAAVKEQFEQLDALESRPLRRDIETLRSSLQDFRRRVERARSPDEVEAIDLTEINEALADVEDDLQAADVYLDASDVADSVEMAKKARIAHYGMYADQGVSKYLPWESQRAKQRKSDEKQFSAQRAQLRNKSLPVFEVTDDGGEFTCTVRFDGQQLLDQVEERRETLRSEILSTFDETVPSPRPSERDHLTDHVENGSSLEEIRAVVEEALERELADTGKLESRVEGMEATVDERRAIEELYADAQNAVTELNTHTESFTRNLDAYQRGIKSLDETNPQQTAVEEEYTFRKHIQPHNIFLATGNSGLAESDVLDNRKEKQQLAGHVDELADKARSTQYCGLRKRKLIADQRRYDGIDVHVGLASEASLHGIVDLQSPFQNAFELDNSQYGQWECDFGGAWEIGMTSFITGVFLDNLRLMVGPEGYAEKYYEYESKLGGDILIHHAYGLEDGNFVRRKAMFNVEYTDDVRTFLQSDPEVTATLLDSFERVLITDPSAADEQFDGDIEVQTTTLTDGDSTTANATGVPDEIVSLEDDGDD</sequence>
<accession>A0A6A8GGN4</accession>
<dbReference type="GO" id="GO:0005525">
    <property type="term" value="F:GTP binding"/>
    <property type="evidence" value="ECO:0007669"/>
    <property type="project" value="InterPro"/>
</dbReference>
<comment type="caution">
    <text evidence="2">The sequence shown here is derived from an EMBL/GenBank/DDBJ whole genome shotgun (WGS) entry which is preliminary data.</text>
</comment>
<keyword evidence="3" id="KW-1185">Reference proteome</keyword>
<dbReference type="RefSeq" id="WP_151162225.1">
    <property type="nucleotide sequence ID" value="NZ_WKJO01000001.1"/>
</dbReference>
<gene>
    <name evidence="2" type="ORF">GJR96_06690</name>
</gene>
<dbReference type="Proteomes" id="UP000439022">
    <property type="component" value="Unassembled WGS sequence"/>
</dbReference>
<evidence type="ECO:0000313" key="3">
    <source>
        <dbReference type="Proteomes" id="UP000439022"/>
    </source>
</evidence>
<feature type="region of interest" description="Disordered" evidence="1">
    <location>
        <begin position="1058"/>
        <end position="1083"/>
    </location>
</feature>
<feature type="compositionally biased region" description="Basic and acidic residues" evidence="1">
    <location>
        <begin position="729"/>
        <end position="742"/>
    </location>
</feature>
<dbReference type="InterPro" id="IPR025904">
    <property type="entry name" value="Tubulin-like"/>
</dbReference>